<dbReference type="Gene3D" id="4.10.240.10">
    <property type="entry name" value="Zn(2)-C6 fungal-type DNA-binding domain"/>
    <property type="match status" value="1"/>
</dbReference>
<dbReference type="EMBL" id="JAGMWT010000007">
    <property type="protein sequence ID" value="KAH7125487.1"/>
    <property type="molecule type" value="Genomic_DNA"/>
</dbReference>
<feature type="compositionally biased region" description="Basic and acidic residues" evidence="11">
    <location>
        <begin position="71"/>
        <end position="81"/>
    </location>
</feature>
<dbReference type="GO" id="GO:0008270">
    <property type="term" value="F:zinc ion binding"/>
    <property type="evidence" value="ECO:0007669"/>
    <property type="project" value="UniProtKB-KW"/>
</dbReference>
<keyword evidence="6" id="KW-0805">Transcription regulation</keyword>
<evidence type="ECO:0000256" key="3">
    <source>
        <dbReference type="ARBA" id="ARBA00022737"/>
    </source>
</evidence>
<evidence type="ECO:0000256" key="11">
    <source>
        <dbReference type="SAM" id="MobiDB-lite"/>
    </source>
</evidence>
<dbReference type="SMART" id="SM00066">
    <property type="entry name" value="GAL4"/>
    <property type="match status" value="1"/>
</dbReference>
<keyword evidence="5" id="KW-0862">Zinc</keyword>
<dbReference type="Pfam" id="PF04082">
    <property type="entry name" value="Fungal_trans"/>
    <property type="match status" value="1"/>
</dbReference>
<dbReference type="SUPFAM" id="SSF57701">
    <property type="entry name" value="Zn2/Cys6 DNA-binding domain"/>
    <property type="match status" value="1"/>
</dbReference>
<dbReference type="Pfam" id="PF00172">
    <property type="entry name" value="Zn_clus"/>
    <property type="match status" value="1"/>
</dbReference>
<dbReference type="GO" id="GO:0006351">
    <property type="term" value="P:DNA-templated transcription"/>
    <property type="evidence" value="ECO:0007669"/>
    <property type="project" value="InterPro"/>
</dbReference>
<keyword evidence="8" id="KW-0804">Transcription</keyword>
<dbReference type="PANTHER" id="PTHR47660:SF2">
    <property type="entry name" value="TRANSCRIPTION FACTOR WITH C2H2 AND ZN(2)-CYS(6) DNA BINDING DOMAIN (EUROFUNG)"/>
    <property type="match status" value="1"/>
</dbReference>
<keyword evidence="15" id="KW-1185">Reference proteome</keyword>
<dbReference type="AlphaFoldDB" id="A0A9P9DUY4"/>
<protein>
    <submittedName>
        <fullName evidence="14">Uncharacterized protein</fullName>
    </submittedName>
</protein>
<comment type="caution">
    <text evidence="14">The sequence shown here is derived from an EMBL/GenBank/DDBJ whole genome shotgun (WGS) entry which is preliminary data.</text>
</comment>
<gene>
    <name evidence="14" type="ORF">B0J11DRAFT_528550</name>
</gene>
<dbReference type="InterPro" id="IPR036236">
    <property type="entry name" value="Znf_C2H2_sf"/>
</dbReference>
<proteinExistence type="predicted"/>
<keyword evidence="2" id="KW-0479">Metal-binding</keyword>
<dbReference type="PROSITE" id="PS00463">
    <property type="entry name" value="ZN2_CY6_FUNGAL_1"/>
    <property type="match status" value="1"/>
</dbReference>
<dbReference type="Pfam" id="PF00096">
    <property type="entry name" value="zf-C2H2"/>
    <property type="match status" value="2"/>
</dbReference>
<keyword evidence="3" id="KW-0677">Repeat</keyword>
<evidence type="ECO:0000256" key="7">
    <source>
        <dbReference type="ARBA" id="ARBA00023125"/>
    </source>
</evidence>
<feature type="region of interest" description="Disordered" evidence="11">
    <location>
        <begin position="63"/>
        <end position="88"/>
    </location>
</feature>
<evidence type="ECO:0000256" key="9">
    <source>
        <dbReference type="ARBA" id="ARBA00023242"/>
    </source>
</evidence>
<organism evidence="14 15">
    <name type="scientific">Dendryphion nanum</name>
    <dbReference type="NCBI Taxonomy" id="256645"/>
    <lineage>
        <taxon>Eukaryota</taxon>
        <taxon>Fungi</taxon>
        <taxon>Dikarya</taxon>
        <taxon>Ascomycota</taxon>
        <taxon>Pezizomycotina</taxon>
        <taxon>Dothideomycetes</taxon>
        <taxon>Pleosporomycetidae</taxon>
        <taxon>Pleosporales</taxon>
        <taxon>Torulaceae</taxon>
        <taxon>Dendryphion</taxon>
    </lineage>
</organism>
<name>A0A9P9DUY4_9PLEO</name>
<keyword evidence="7" id="KW-0238">DNA-binding</keyword>
<reference evidence="14" key="1">
    <citation type="journal article" date="2021" name="Nat. Commun.">
        <title>Genetic determinants of endophytism in the Arabidopsis root mycobiome.</title>
        <authorList>
            <person name="Mesny F."/>
            <person name="Miyauchi S."/>
            <person name="Thiergart T."/>
            <person name="Pickel B."/>
            <person name="Atanasova L."/>
            <person name="Karlsson M."/>
            <person name="Huettel B."/>
            <person name="Barry K.W."/>
            <person name="Haridas S."/>
            <person name="Chen C."/>
            <person name="Bauer D."/>
            <person name="Andreopoulos W."/>
            <person name="Pangilinan J."/>
            <person name="LaButti K."/>
            <person name="Riley R."/>
            <person name="Lipzen A."/>
            <person name="Clum A."/>
            <person name="Drula E."/>
            <person name="Henrissat B."/>
            <person name="Kohler A."/>
            <person name="Grigoriev I.V."/>
            <person name="Martin F.M."/>
            <person name="Hacquard S."/>
        </authorList>
    </citation>
    <scope>NUCLEOTIDE SEQUENCE</scope>
    <source>
        <strain evidence="14">MPI-CAGE-CH-0243</strain>
    </source>
</reference>
<dbReference type="OrthoDB" id="40579at2759"/>
<dbReference type="Gene3D" id="3.30.160.60">
    <property type="entry name" value="Classic Zinc Finger"/>
    <property type="match status" value="2"/>
</dbReference>
<evidence type="ECO:0000313" key="15">
    <source>
        <dbReference type="Proteomes" id="UP000700596"/>
    </source>
</evidence>
<comment type="subcellular location">
    <subcellularLocation>
        <location evidence="1">Nucleus</location>
    </subcellularLocation>
</comment>
<dbReference type="GO" id="GO:0000981">
    <property type="term" value="F:DNA-binding transcription factor activity, RNA polymerase II-specific"/>
    <property type="evidence" value="ECO:0007669"/>
    <property type="project" value="InterPro"/>
</dbReference>
<dbReference type="SUPFAM" id="SSF57667">
    <property type="entry name" value="beta-beta-alpha zinc fingers"/>
    <property type="match status" value="1"/>
</dbReference>
<dbReference type="GO" id="GO:0005634">
    <property type="term" value="C:nucleus"/>
    <property type="evidence" value="ECO:0007669"/>
    <property type="project" value="UniProtKB-SubCell"/>
</dbReference>
<feature type="domain" description="Zn(2)-C6 fungal-type" evidence="12">
    <location>
        <begin position="91"/>
        <end position="120"/>
    </location>
</feature>
<dbReference type="CDD" id="cd12148">
    <property type="entry name" value="fungal_TF_MHR"/>
    <property type="match status" value="1"/>
</dbReference>
<dbReference type="Proteomes" id="UP000700596">
    <property type="component" value="Unassembled WGS sequence"/>
</dbReference>
<dbReference type="PROSITE" id="PS00028">
    <property type="entry name" value="ZINC_FINGER_C2H2_1"/>
    <property type="match status" value="2"/>
</dbReference>
<dbReference type="PROSITE" id="PS50157">
    <property type="entry name" value="ZINC_FINGER_C2H2_2"/>
    <property type="match status" value="2"/>
</dbReference>
<dbReference type="SMART" id="SM00355">
    <property type="entry name" value="ZnF_C2H2"/>
    <property type="match status" value="2"/>
</dbReference>
<accession>A0A9P9DUY4</accession>
<dbReference type="PANTHER" id="PTHR47660">
    <property type="entry name" value="TRANSCRIPTION FACTOR WITH C2H2 AND ZN(2)-CYS(6) DNA BINDING DOMAIN (EUROFUNG)-RELATED-RELATED"/>
    <property type="match status" value="1"/>
</dbReference>
<evidence type="ECO:0000256" key="5">
    <source>
        <dbReference type="ARBA" id="ARBA00022833"/>
    </source>
</evidence>
<dbReference type="InterPro" id="IPR013087">
    <property type="entry name" value="Znf_C2H2_type"/>
</dbReference>
<dbReference type="FunFam" id="3.30.160.60:FF:000064">
    <property type="entry name" value="Early growth response protein 3"/>
    <property type="match status" value="1"/>
</dbReference>
<feature type="domain" description="C2H2-type" evidence="13">
    <location>
        <begin position="46"/>
        <end position="73"/>
    </location>
</feature>
<evidence type="ECO:0000256" key="1">
    <source>
        <dbReference type="ARBA" id="ARBA00004123"/>
    </source>
</evidence>
<dbReference type="InterPro" id="IPR007219">
    <property type="entry name" value="XnlR_reg_dom"/>
</dbReference>
<dbReference type="CDD" id="cd00067">
    <property type="entry name" value="GAL4"/>
    <property type="match status" value="1"/>
</dbReference>
<evidence type="ECO:0000313" key="14">
    <source>
        <dbReference type="EMBL" id="KAH7125487.1"/>
    </source>
</evidence>
<keyword evidence="4 10" id="KW-0863">Zinc-finger</keyword>
<dbReference type="InterPro" id="IPR001138">
    <property type="entry name" value="Zn2Cys6_DnaBD"/>
</dbReference>
<evidence type="ECO:0000256" key="4">
    <source>
        <dbReference type="ARBA" id="ARBA00022771"/>
    </source>
</evidence>
<evidence type="ECO:0000256" key="6">
    <source>
        <dbReference type="ARBA" id="ARBA00023015"/>
    </source>
</evidence>
<dbReference type="PROSITE" id="PS50048">
    <property type="entry name" value="ZN2_CY6_FUNGAL_2"/>
    <property type="match status" value="1"/>
</dbReference>
<evidence type="ECO:0000256" key="8">
    <source>
        <dbReference type="ARBA" id="ARBA00023163"/>
    </source>
</evidence>
<evidence type="ECO:0000256" key="2">
    <source>
        <dbReference type="ARBA" id="ARBA00022723"/>
    </source>
</evidence>
<dbReference type="InterPro" id="IPR036864">
    <property type="entry name" value="Zn2-C6_fun-type_DNA-bd_sf"/>
</dbReference>
<evidence type="ECO:0000256" key="10">
    <source>
        <dbReference type="PROSITE-ProRule" id="PRU00042"/>
    </source>
</evidence>
<dbReference type="GO" id="GO:0003677">
    <property type="term" value="F:DNA binding"/>
    <property type="evidence" value="ECO:0007669"/>
    <property type="project" value="UniProtKB-KW"/>
</dbReference>
<sequence>MANGDLSSSAQTSSPSPFQCSYCQRVFTRVDHLTRHVRSHTRDKPYPCRICGKEFGRADLVKRHTAQHARKGSESRSERAQSRPGRRVSQACRTCAASKLKCSDGKPCVRCVQRDIPCEYGDPEIMKQNLPLDEQHPLVTDSVYSQPSSINVTHSTNENVDVTQSFGTTTPPTLLEHVPEDSSILSGEQQGNPDYTMPLDADNHSAETQCNIEYNDSARGYTEILRDILGSRAASPIPIRAETGPNNNMDFWNSIMASNHPFGDFMTFPHPNSHNFGIEHFDFTQLESRGSQMISSFEQMVCTAATQAFKASGWDWGPTHQDSLSAETTKLILPPECANYERSSSNAQAQSSQILRHSDRNRLLSLLLQHCDKEQWIKIAPTFPSEPFLDHLLHRFLESQQTETLEWFHIPTFSIDTIKDELLAAIIAIGACLTPHDTVQRFGYVMPDILRYAIIDRLTHDNATSRDVQLLHGWITQASISIWSGNKRQMEIGEGNYQLVVTIIRRARWLRREQYQCIYPEIEDESETLHGKWQQWISQETKKRLIYRAFLFDMQISMINHVDPLMSYAEMRIPLPEPNSLWRATTAEQWKTECLNRNRDLSARCFTLTDVVRITMSEGYHADTDLGLRASFYALYAFWRLIWEYLQLSDTLQSSWSPSNGSVYEAPSSELLVRRETLLKSLNVLRRRLKAHPAWNTPKYTEALLLLEYLSMALLAPLRGLQAFAGREGEQEARRIYPVLQGWIQTREARQSIWHAGQVYKAAKALSTRHLRGLSCMLVYQASVTFWVFGILMKARRQSQCLPLPLEQDLELGLLVWLDGEDDDAVRKFVTVSEGVPALQRVKAGPGGLLTPADGSSICLVEDANATMNVAIALLRRPLNARDGAQSTLVESTTRLMEEIAKVAQIL</sequence>
<keyword evidence="9" id="KW-0539">Nucleus</keyword>
<evidence type="ECO:0000259" key="13">
    <source>
        <dbReference type="PROSITE" id="PS50157"/>
    </source>
</evidence>
<evidence type="ECO:0000259" key="12">
    <source>
        <dbReference type="PROSITE" id="PS50048"/>
    </source>
</evidence>
<feature type="domain" description="C2H2-type" evidence="13">
    <location>
        <begin position="18"/>
        <end position="45"/>
    </location>
</feature>